<dbReference type="GO" id="GO:0035725">
    <property type="term" value="P:sodium ion transmembrane transport"/>
    <property type="evidence" value="ECO:0007669"/>
    <property type="project" value="TreeGrafter"/>
</dbReference>
<dbReference type="SUPFAM" id="SSF81324">
    <property type="entry name" value="Voltage-gated potassium channels"/>
    <property type="match status" value="1"/>
</dbReference>
<feature type="transmembrane region" description="Helical" evidence="1">
    <location>
        <begin position="225"/>
        <end position="248"/>
    </location>
</feature>
<dbReference type="InParanoid" id="Q23EB7"/>
<keyword evidence="1" id="KW-0472">Membrane</keyword>
<keyword evidence="1" id="KW-1133">Transmembrane helix</keyword>
<name>Q23EB7_TETTS</name>
<feature type="domain" description="Cyclic nucleotide-binding" evidence="2">
    <location>
        <begin position="456"/>
        <end position="543"/>
    </location>
</feature>
<dbReference type="EMBL" id="GG662649">
    <property type="protein sequence ID" value="EAR94836.3"/>
    <property type="molecule type" value="Genomic_DNA"/>
</dbReference>
<dbReference type="InterPro" id="IPR014710">
    <property type="entry name" value="RmlC-like_jellyroll"/>
</dbReference>
<dbReference type="OrthoDB" id="313411at2759"/>
<reference evidence="4" key="1">
    <citation type="journal article" date="2006" name="PLoS Biol.">
        <title>Macronuclear genome sequence of the ciliate Tetrahymena thermophila, a model eukaryote.</title>
        <authorList>
            <person name="Eisen J.A."/>
            <person name="Coyne R.S."/>
            <person name="Wu M."/>
            <person name="Wu D."/>
            <person name="Thiagarajan M."/>
            <person name="Wortman J.R."/>
            <person name="Badger J.H."/>
            <person name="Ren Q."/>
            <person name="Amedeo P."/>
            <person name="Jones K.M."/>
            <person name="Tallon L.J."/>
            <person name="Delcher A.L."/>
            <person name="Salzberg S.L."/>
            <person name="Silva J.C."/>
            <person name="Haas B.J."/>
            <person name="Majoros W.H."/>
            <person name="Farzad M."/>
            <person name="Carlton J.M."/>
            <person name="Smith R.K. Jr."/>
            <person name="Garg J."/>
            <person name="Pearlman R.E."/>
            <person name="Karrer K.M."/>
            <person name="Sun L."/>
            <person name="Manning G."/>
            <person name="Elde N.C."/>
            <person name="Turkewitz A.P."/>
            <person name="Asai D.J."/>
            <person name="Wilkes D.E."/>
            <person name="Wang Y."/>
            <person name="Cai H."/>
            <person name="Collins K."/>
            <person name="Stewart B.A."/>
            <person name="Lee S.R."/>
            <person name="Wilamowska K."/>
            <person name="Weinberg Z."/>
            <person name="Ruzzo W.L."/>
            <person name="Wloga D."/>
            <person name="Gaertig J."/>
            <person name="Frankel J."/>
            <person name="Tsao C.-C."/>
            <person name="Gorovsky M.A."/>
            <person name="Keeling P.J."/>
            <person name="Waller R.F."/>
            <person name="Patron N.J."/>
            <person name="Cherry J.M."/>
            <person name="Stover N.A."/>
            <person name="Krieger C.J."/>
            <person name="del Toro C."/>
            <person name="Ryder H.F."/>
            <person name="Williamson S.C."/>
            <person name="Barbeau R.A."/>
            <person name="Hamilton E.P."/>
            <person name="Orias E."/>
        </authorList>
    </citation>
    <scope>NUCLEOTIDE SEQUENCE [LARGE SCALE GENOMIC DNA]</scope>
    <source>
        <strain evidence="4">SB210</strain>
    </source>
</reference>
<dbReference type="CDD" id="cd00038">
    <property type="entry name" value="CAP_ED"/>
    <property type="match status" value="1"/>
</dbReference>
<dbReference type="eggNOG" id="KOG0500">
    <property type="taxonomic scope" value="Eukaryota"/>
</dbReference>
<dbReference type="PANTHER" id="PTHR45689">
    <property type="entry name" value="I[[H]] CHANNEL, ISOFORM E"/>
    <property type="match status" value="1"/>
</dbReference>
<protein>
    <submittedName>
        <fullName evidence="3">Cation channel family protein</fullName>
    </submittedName>
</protein>
<gene>
    <name evidence="3" type="ORF">TTHERM_00717610</name>
</gene>
<dbReference type="InterPro" id="IPR018490">
    <property type="entry name" value="cNMP-bd_dom_sf"/>
</dbReference>
<organism evidence="3 4">
    <name type="scientific">Tetrahymena thermophila (strain SB210)</name>
    <dbReference type="NCBI Taxonomy" id="312017"/>
    <lineage>
        <taxon>Eukaryota</taxon>
        <taxon>Sar</taxon>
        <taxon>Alveolata</taxon>
        <taxon>Ciliophora</taxon>
        <taxon>Intramacronucleata</taxon>
        <taxon>Oligohymenophorea</taxon>
        <taxon>Hymenostomatida</taxon>
        <taxon>Tetrahymenina</taxon>
        <taxon>Tetrahymenidae</taxon>
        <taxon>Tetrahymena</taxon>
    </lineage>
</organism>
<dbReference type="PROSITE" id="PS50042">
    <property type="entry name" value="CNMP_BINDING_3"/>
    <property type="match status" value="1"/>
</dbReference>
<feature type="transmembrane region" description="Helical" evidence="1">
    <location>
        <begin position="322"/>
        <end position="341"/>
    </location>
</feature>
<dbReference type="AlphaFoldDB" id="Q23EB7"/>
<dbReference type="GeneID" id="7839521"/>
<keyword evidence="4" id="KW-1185">Reference proteome</keyword>
<evidence type="ECO:0000259" key="2">
    <source>
        <dbReference type="PROSITE" id="PS50042"/>
    </source>
</evidence>
<dbReference type="Gene3D" id="1.10.287.630">
    <property type="entry name" value="Helix hairpin bin"/>
    <property type="match status" value="1"/>
</dbReference>
<sequence>MTDKLATIVQNNTELEFLGQQDSQLESTYQKPCQKGIIDERSDMIKQGLKGDLDLKSLASQDQDDTSRNNIPELYQNIDQGNFSIKYGLSRQNKFLDKSQNISSTQLYENRNNSFQQTVNQGDKILSEFYNKYQINVHLSQYKNDQEKQDFAYSCNKQKDYPEQILRCHLKNAFFNQYEFNSNFFVLCCVLSLSIMTLDILVSLNLAFFRRDNIISERSYIIKKYILSLHFSTDFISILTLLILIVSNPNYITYNPENNIWKYLSNVLIFVKIYGVSQKVKRLEYVITLTCIGWYSLTFIQSNQKNWLQNINIQDSEYYIKYIYSFYWAIITMTTVGYGDITATNYTEALYISIITIIFSCVFAFSINNIGQILHDFKASSQNLKNHIQIIEKYLKRKNVNIQLKTRVVQYLFYLEDQVNSRLLKEEEQVLSILSTKLREEIILEANSQIIKKFDIFKCFSQQTINKLVFLMKEIIVSPGETIFLEGDLDDSVYLILNGQIEIFISGNQNNSQTKILKDLSNNQIFGEIAFFCQKPRSASAKSIILRFLKLFSTILYLMRTINKHNQNVILVNNPIILSSSVHYCIKNLIISLLI</sequence>
<dbReference type="SMART" id="SM00100">
    <property type="entry name" value="cNMP"/>
    <property type="match status" value="1"/>
</dbReference>
<dbReference type="Gene3D" id="1.10.287.70">
    <property type="match status" value="1"/>
</dbReference>
<dbReference type="RefSeq" id="XP_001015081.3">
    <property type="nucleotide sequence ID" value="XM_001015081.3"/>
</dbReference>
<dbReference type="GO" id="GO:0098855">
    <property type="term" value="C:HCN channel complex"/>
    <property type="evidence" value="ECO:0007669"/>
    <property type="project" value="TreeGrafter"/>
</dbReference>
<dbReference type="InterPro" id="IPR013099">
    <property type="entry name" value="K_chnl_dom"/>
</dbReference>
<dbReference type="InterPro" id="IPR000595">
    <property type="entry name" value="cNMP-bd_dom"/>
</dbReference>
<evidence type="ECO:0000313" key="4">
    <source>
        <dbReference type="Proteomes" id="UP000009168"/>
    </source>
</evidence>
<keyword evidence="1" id="KW-0812">Transmembrane</keyword>
<feature type="transmembrane region" description="Helical" evidence="1">
    <location>
        <begin position="283"/>
        <end position="302"/>
    </location>
</feature>
<proteinExistence type="predicted"/>
<accession>Q23EB7</accession>
<dbReference type="HOGENOM" id="CLU_280268_0_0_1"/>
<dbReference type="GO" id="GO:0003254">
    <property type="term" value="P:regulation of membrane depolarization"/>
    <property type="evidence" value="ECO:0007669"/>
    <property type="project" value="TreeGrafter"/>
</dbReference>
<dbReference type="SUPFAM" id="SSF51206">
    <property type="entry name" value="cAMP-binding domain-like"/>
    <property type="match status" value="1"/>
</dbReference>
<dbReference type="GO" id="GO:0005249">
    <property type="term" value="F:voltage-gated potassium channel activity"/>
    <property type="evidence" value="ECO:0007669"/>
    <property type="project" value="TreeGrafter"/>
</dbReference>
<dbReference type="Pfam" id="PF00027">
    <property type="entry name" value="cNMP_binding"/>
    <property type="match status" value="1"/>
</dbReference>
<dbReference type="Gene3D" id="2.60.120.10">
    <property type="entry name" value="Jelly Rolls"/>
    <property type="match status" value="1"/>
</dbReference>
<dbReference type="PANTHER" id="PTHR45689:SF5">
    <property type="entry name" value="I[[H]] CHANNEL, ISOFORM E"/>
    <property type="match status" value="1"/>
</dbReference>
<evidence type="ECO:0000256" key="1">
    <source>
        <dbReference type="SAM" id="Phobius"/>
    </source>
</evidence>
<dbReference type="InterPro" id="IPR051413">
    <property type="entry name" value="K/Na_HCN_channel"/>
</dbReference>
<feature type="transmembrane region" description="Helical" evidence="1">
    <location>
        <begin position="184"/>
        <end position="204"/>
    </location>
</feature>
<dbReference type="Proteomes" id="UP000009168">
    <property type="component" value="Unassembled WGS sequence"/>
</dbReference>
<feature type="transmembrane region" description="Helical" evidence="1">
    <location>
        <begin position="348"/>
        <end position="367"/>
    </location>
</feature>
<evidence type="ECO:0000313" key="3">
    <source>
        <dbReference type="EMBL" id="EAR94836.3"/>
    </source>
</evidence>
<dbReference type="KEGG" id="tet:TTHERM_00717610"/>
<dbReference type="Pfam" id="PF07885">
    <property type="entry name" value="Ion_trans_2"/>
    <property type="match status" value="1"/>
</dbReference>